<comment type="caution">
    <text evidence="4">The sequence shown here is derived from an EMBL/GenBank/DDBJ whole genome shotgun (WGS) entry which is preliminary data.</text>
</comment>
<keyword evidence="6" id="KW-1185">Reference proteome</keyword>
<proteinExistence type="predicted"/>
<evidence type="ECO:0000256" key="1">
    <source>
        <dbReference type="SAM" id="Coils"/>
    </source>
</evidence>
<dbReference type="InterPro" id="IPR018873">
    <property type="entry name" value="KilA-N_DNA-bd_domain"/>
</dbReference>
<evidence type="ECO:0000313" key="3">
    <source>
        <dbReference type="EMBL" id="GGH14930.1"/>
    </source>
</evidence>
<dbReference type="RefSeq" id="WP_221236007.1">
    <property type="nucleotide sequence ID" value="NZ_BMHZ01000004.1"/>
</dbReference>
<dbReference type="EMBL" id="JACIEF010000004">
    <property type="protein sequence ID" value="MBB4109911.1"/>
    <property type="molecule type" value="Genomic_DNA"/>
</dbReference>
<dbReference type="Pfam" id="PF10543">
    <property type="entry name" value="ORF6N"/>
    <property type="match status" value="1"/>
</dbReference>
<evidence type="ECO:0000313" key="4">
    <source>
        <dbReference type="EMBL" id="MBB4109911.1"/>
    </source>
</evidence>
<organism evidence="4 5">
    <name type="scientific">Pedobacter zeae</name>
    <dbReference type="NCBI Taxonomy" id="1737356"/>
    <lineage>
        <taxon>Bacteria</taxon>
        <taxon>Pseudomonadati</taxon>
        <taxon>Bacteroidota</taxon>
        <taxon>Sphingobacteriia</taxon>
        <taxon>Sphingobacteriales</taxon>
        <taxon>Sphingobacteriaceae</taxon>
        <taxon>Pedobacter</taxon>
    </lineage>
</organism>
<sequence>MTAKQMLPIIPDNILVNKIYELRGLKVMLDSDLAALYGVETKRLNEQVNRNPDRFPQDFMFQLTDEEWLNLKSQIATSSWGGRRKLPYVFTEHGILMLSSVLSSQQAIQVNIQIVRIFSRIRRLLSENTELKLEIEEIKKKLSNHDKNIELVFGYLDQLIEKKSKPRKRIGYMPDEL</sequence>
<reference evidence="3" key="1">
    <citation type="journal article" date="2014" name="Int. J. Syst. Evol. Microbiol.">
        <title>Complete genome of a new Firmicutes species belonging to the dominant human colonic microbiota ('Ruminococcus bicirculans') reveals two chromosomes and a selective capacity to utilize plant glucans.</title>
        <authorList>
            <consortium name="NISC Comparative Sequencing Program"/>
            <person name="Wegmann U."/>
            <person name="Louis P."/>
            <person name="Goesmann A."/>
            <person name="Henrissat B."/>
            <person name="Duncan S.H."/>
            <person name="Flint H.J."/>
        </authorList>
    </citation>
    <scope>NUCLEOTIDE SEQUENCE</scope>
    <source>
        <strain evidence="3">CGMCC 1.15287</strain>
    </source>
</reference>
<evidence type="ECO:0000259" key="2">
    <source>
        <dbReference type="Pfam" id="PF10543"/>
    </source>
</evidence>
<reference evidence="3" key="4">
    <citation type="submission" date="2024-05" db="EMBL/GenBank/DDBJ databases">
        <authorList>
            <person name="Sun Q."/>
            <person name="Zhou Y."/>
        </authorList>
    </citation>
    <scope>NUCLEOTIDE SEQUENCE</scope>
    <source>
        <strain evidence="3">CGMCC 1.15287</strain>
    </source>
</reference>
<keyword evidence="3" id="KW-0238">DNA-binding</keyword>
<name>A0A7W6P8B7_9SPHI</name>
<dbReference type="GO" id="GO:0003677">
    <property type="term" value="F:DNA binding"/>
    <property type="evidence" value="ECO:0007669"/>
    <property type="project" value="UniProtKB-KW"/>
</dbReference>
<reference evidence="4 5" key="3">
    <citation type="submission" date="2020-08" db="EMBL/GenBank/DDBJ databases">
        <title>Genomic Encyclopedia of Type Strains, Phase IV (KMG-IV): sequencing the most valuable type-strain genomes for metagenomic binning, comparative biology and taxonomic classification.</title>
        <authorList>
            <person name="Goeker M."/>
        </authorList>
    </citation>
    <scope>NUCLEOTIDE SEQUENCE [LARGE SCALE GENOMIC DNA]</scope>
    <source>
        <strain evidence="4 5">DSM 100774</strain>
    </source>
</reference>
<feature type="domain" description="KilA-N DNA-binding" evidence="2">
    <location>
        <begin position="17"/>
        <end position="101"/>
    </location>
</feature>
<keyword evidence="1" id="KW-0175">Coiled coil</keyword>
<protein>
    <submittedName>
        <fullName evidence="3">DNA-binding protein</fullName>
    </submittedName>
    <submittedName>
        <fullName evidence="4">Plasmid maintenance system antidote protein VapI</fullName>
    </submittedName>
</protein>
<evidence type="ECO:0000313" key="5">
    <source>
        <dbReference type="Proteomes" id="UP000532273"/>
    </source>
</evidence>
<evidence type="ECO:0000313" key="6">
    <source>
        <dbReference type="Proteomes" id="UP000642938"/>
    </source>
</evidence>
<gene>
    <name evidence="3" type="ORF">GCM10007422_36620</name>
    <name evidence="4" type="ORF">GGQ60_003939</name>
</gene>
<dbReference type="EMBL" id="BMHZ01000004">
    <property type="protein sequence ID" value="GGH14930.1"/>
    <property type="molecule type" value="Genomic_DNA"/>
</dbReference>
<dbReference type="Proteomes" id="UP000532273">
    <property type="component" value="Unassembled WGS sequence"/>
</dbReference>
<dbReference type="AlphaFoldDB" id="A0A7W6P8B7"/>
<dbReference type="Proteomes" id="UP000642938">
    <property type="component" value="Unassembled WGS sequence"/>
</dbReference>
<reference evidence="6" key="2">
    <citation type="journal article" date="2019" name="Int. J. Syst. Evol. Microbiol.">
        <title>The Global Catalogue of Microorganisms (GCM) 10K type strain sequencing project: providing services to taxonomists for standard genome sequencing and annotation.</title>
        <authorList>
            <consortium name="The Broad Institute Genomics Platform"/>
            <consortium name="The Broad Institute Genome Sequencing Center for Infectious Disease"/>
            <person name="Wu L."/>
            <person name="Ma J."/>
        </authorList>
    </citation>
    <scope>NUCLEOTIDE SEQUENCE [LARGE SCALE GENOMIC DNA]</scope>
    <source>
        <strain evidence="6">CGMCC 1.15287</strain>
    </source>
</reference>
<accession>A0A7W6P8B7</accession>
<feature type="coiled-coil region" evidence="1">
    <location>
        <begin position="121"/>
        <end position="148"/>
    </location>
</feature>